<evidence type="ECO:0000313" key="2">
    <source>
        <dbReference type="Proteomes" id="UP000352246"/>
    </source>
</evidence>
<accession>A0A3T2FKY7</accession>
<name>A0A3T2FKY7_LISMN</name>
<comment type="caution">
    <text evidence="1">The sequence shown here is derived from an EMBL/GenBank/DDBJ whole genome shotgun (WGS) entry which is preliminary data.</text>
</comment>
<organism evidence="1 2">
    <name type="scientific">Listeria monocytogenes</name>
    <dbReference type="NCBI Taxonomy" id="1639"/>
    <lineage>
        <taxon>Bacteria</taxon>
        <taxon>Bacillati</taxon>
        <taxon>Bacillota</taxon>
        <taxon>Bacilli</taxon>
        <taxon>Bacillales</taxon>
        <taxon>Listeriaceae</taxon>
        <taxon>Listeria</taxon>
    </lineage>
</organism>
<sequence>MTVETIDVFSPVELYLLLSPIEAHHLFGVPDKLTFLLKGEDVFAEGFDRLKGKGILNDAGELTDGGGFLIDSLIEYYQSKKYVRMNQLMFAFPEKTPNELLVMIEITPQKEYRFERMNKIYALEMIKDFFPLIRREPGERETEFLKEELTNEERKRATAFDPEKNFISMEFFHVDEEPKEKNNAKYYKQYLAFEMEDKLMMVDVVNDTYYRGSQYALLKLLFDELEFPYEEAK</sequence>
<reference evidence="1 2" key="1">
    <citation type="submission" date="2019-07" db="EMBL/GenBank/DDBJ databases">
        <authorList>
            <consortium name="GenomeTrakr: Next Generation Sequencing Network for Food Pathogen Tracability"/>
        </authorList>
    </citation>
    <scope>NUCLEOTIDE SEQUENCE [LARGE SCALE GENOMIC DNA]</scope>
    <source>
        <strain evidence="1 2">FDA00014472</strain>
    </source>
</reference>
<dbReference type="Pfam" id="PF16887">
    <property type="entry name" value="DUF5081"/>
    <property type="match status" value="1"/>
</dbReference>
<dbReference type="AlphaFoldDB" id="A0A3T2FKY7"/>
<protein>
    <submittedName>
        <fullName evidence="1">DUF5081 family protein</fullName>
    </submittedName>
</protein>
<dbReference type="RefSeq" id="WP_009912883.1">
    <property type="nucleotide sequence ID" value="NZ_CP019623.1"/>
</dbReference>
<dbReference type="InterPro" id="IPR031682">
    <property type="entry name" value="EsaE"/>
</dbReference>
<evidence type="ECO:0000313" key="1">
    <source>
        <dbReference type="EMBL" id="ECH7210527.1"/>
    </source>
</evidence>
<dbReference type="EMBL" id="AAISWI010000003">
    <property type="protein sequence ID" value="ECH7210527.1"/>
    <property type="molecule type" value="Genomic_DNA"/>
</dbReference>
<proteinExistence type="predicted"/>
<dbReference type="Proteomes" id="UP000352246">
    <property type="component" value="Unassembled WGS sequence"/>
</dbReference>
<gene>
    <name evidence="1" type="ORF">FPL45_04140</name>
</gene>